<keyword evidence="2" id="KW-0378">Hydrolase</keyword>
<dbReference type="Pfam" id="PF13088">
    <property type="entry name" value="BNR_2"/>
    <property type="match status" value="1"/>
</dbReference>
<dbReference type="EMBL" id="JAOQIO010000106">
    <property type="protein sequence ID" value="MCU6796565.1"/>
    <property type="molecule type" value="Genomic_DNA"/>
</dbReference>
<dbReference type="InterPro" id="IPR036278">
    <property type="entry name" value="Sialidase_sf"/>
</dbReference>
<comment type="caution">
    <text evidence="2">The sequence shown here is derived from an EMBL/GenBank/DDBJ whole genome shotgun (WGS) entry which is preliminary data.</text>
</comment>
<evidence type="ECO:0000313" key="3">
    <source>
        <dbReference type="Proteomes" id="UP001652445"/>
    </source>
</evidence>
<accession>A0ABT2UPI8</accession>
<dbReference type="PANTHER" id="PTHR43752:SF2">
    <property type="entry name" value="BNR_ASP-BOX REPEAT FAMILY PROTEIN"/>
    <property type="match status" value="1"/>
</dbReference>
<dbReference type="SUPFAM" id="SSF50939">
    <property type="entry name" value="Sialidases"/>
    <property type="match status" value="1"/>
</dbReference>
<dbReference type="RefSeq" id="WP_262687404.1">
    <property type="nucleotide sequence ID" value="NZ_JAOQIO010000106.1"/>
</dbReference>
<dbReference type="InterPro" id="IPR011040">
    <property type="entry name" value="Sialidase"/>
</dbReference>
<keyword evidence="3" id="KW-1185">Reference proteome</keyword>
<sequence length="373" mass="43243">MSNTTQQISSRSVYVGRDPYYLVCEPFLRKAPNGELFIFFQSGGHTEPANNNTLFITHSRDKGETWTEPREIITTEGKGTWSSEVFVDDDKITSFVYEVEQDNHFATLRAFRSYSYNSGVTWTPREKFEGFHECHNMRQRIIRSDGAWVIPFCYTEPVDLPEEKPQPAYESSIAPWRAFYQNHLYRSGVLISTDGGLTFSRHVAPGPRSEQFLWEPNVIELSTGELVMLMRNEYNGWLWRSVSRDGGVTWSEAEQTDIPDAAVKMRLLKLADGRIALFCHPNPDIATDPDWLKHSSRTHRYPFELWVSSDDMNTWSVKIDLQHVLPPRREIDLYHYPDGYVDEEDKAIYIAVDLNRNELIAITIPFEALERWG</sequence>
<dbReference type="GO" id="GO:0016787">
    <property type="term" value="F:hydrolase activity"/>
    <property type="evidence" value="ECO:0007669"/>
    <property type="project" value="UniProtKB-KW"/>
</dbReference>
<feature type="domain" description="Sialidase" evidence="1">
    <location>
        <begin position="34"/>
        <end position="341"/>
    </location>
</feature>
<dbReference type="Gene3D" id="2.120.10.10">
    <property type="match status" value="1"/>
</dbReference>
<dbReference type="Proteomes" id="UP001652445">
    <property type="component" value="Unassembled WGS sequence"/>
</dbReference>
<reference evidence="2 3" key="1">
    <citation type="submission" date="2022-09" db="EMBL/GenBank/DDBJ databases">
        <authorList>
            <person name="Han X.L."/>
            <person name="Wang Q."/>
            <person name="Lu T."/>
        </authorList>
    </citation>
    <scope>NUCLEOTIDE SEQUENCE [LARGE SCALE GENOMIC DNA]</scope>
    <source>
        <strain evidence="2 3">WQ 127069</strain>
    </source>
</reference>
<evidence type="ECO:0000259" key="1">
    <source>
        <dbReference type="Pfam" id="PF13088"/>
    </source>
</evidence>
<organism evidence="2 3">
    <name type="scientific">Paenibacillus baimaensis</name>
    <dbReference type="NCBI Taxonomy" id="2982185"/>
    <lineage>
        <taxon>Bacteria</taxon>
        <taxon>Bacillati</taxon>
        <taxon>Bacillota</taxon>
        <taxon>Bacilli</taxon>
        <taxon>Bacillales</taxon>
        <taxon>Paenibacillaceae</taxon>
        <taxon>Paenibacillus</taxon>
    </lineage>
</organism>
<name>A0ABT2UPI8_9BACL</name>
<evidence type="ECO:0000313" key="2">
    <source>
        <dbReference type="EMBL" id="MCU6796565.1"/>
    </source>
</evidence>
<proteinExistence type="predicted"/>
<gene>
    <name evidence="2" type="ORF">OB236_31015</name>
</gene>
<protein>
    <submittedName>
        <fullName evidence="2">Glycoside hydrolase</fullName>
    </submittedName>
</protein>
<dbReference type="PANTHER" id="PTHR43752">
    <property type="entry name" value="BNR/ASP-BOX REPEAT FAMILY PROTEIN"/>
    <property type="match status" value="1"/>
</dbReference>
<dbReference type="CDD" id="cd15482">
    <property type="entry name" value="Sialidase_non-viral"/>
    <property type="match status" value="1"/>
</dbReference>